<dbReference type="PANTHER" id="PTHR32182">
    <property type="entry name" value="DNA REPLICATION AND REPAIR PROTEIN RECF"/>
    <property type="match status" value="1"/>
</dbReference>
<dbReference type="eggNOG" id="COG3593">
    <property type="taxonomic scope" value="Bacteria"/>
</dbReference>
<protein>
    <recommendedName>
        <fullName evidence="1">Endonuclease GajA/Old nuclease/RecF-like AAA domain-containing protein</fullName>
    </recommendedName>
</protein>
<keyword evidence="3" id="KW-1185">Reference proteome</keyword>
<dbReference type="Gene3D" id="3.40.50.300">
    <property type="entry name" value="P-loop containing nucleotide triphosphate hydrolases"/>
    <property type="match status" value="1"/>
</dbReference>
<dbReference type="RefSeq" id="WP_014796220.1">
    <property type="nucleotide sequence ID" value="NC_018018.1"/>
</dbReference>
<evidence type="ECO:0000313" key="3">
    <source>
        <dbReference type="Proteomes" id="UP000006054"/>
    </source>
</evidence>
<name>I4AFM2_BERLS</name>
<gene>
    <name evidence="2" type="ordered locus">Fleli_0268</name>
</gene>
<dbReference type="PANTHER" id="PTHR32182:SF22">
    <property type="entry name" value="ATP-DEPENDENT ENDONUCLEASE, OLD FAMILY-RELATED"/>
    <property type="match status" value="1"/>
</dbReference>
<dbReference type="SUPFAM" id="SSF52540">
    <property type="entry name" value="P-loop containing nucleoside triphosphate hydrolases"/>
    <property type="match status" value="1"/>
</dbReference>
<dbReference type="HOGENOM" id="CLU_019975_0_0_10"/>
<dbReference type="GO" id="GO:0006302">
    <property type="term" value="P:double-strand break repair"/>
    <property type="evidence" value="ECO:0007669"/>
    <property type="project" value="TreeGrafter"/>
</dbReference>
<dbReference type="STRING" id="880071.Fleli_0268"/>
<dbReference type="Pfam" id="PF13175">
    <property type="entry name" value="AAA_15"/>
    <property type="match status" value="1"/>
</dbReference>
<accession>I4AFM2</accession>
<reference evidence="3" key="1">
    <citation type="submission" date="2012-06" db="EMBL/GenBank/DDBJ databases">
        <title>The complete genome of Flexibacter litoralis DSM 6794.</title>
        <authorList>
            <person name="Lucas S."/>
            <person name="Copeland A."/>
            <person name="Lapidus A."/>
            <person name="Glavina del Rio T."/>
            <person name="Dalin E."/>
            <person name="Tice H."/>
            <person name="Bruce D."/>
            <person name="Goodwin L."/>
            <person name="Pitluck S."/>
            <person name="Peters L."/>
            <person name="Ovchinnikova G."/>
            <person name="Lu M."/>
            <person name="Kyrpides N."/>
            <person name="Mavromatis K."/>
            <person name="Ivanova N."/>
            <person name="Brettin T."/>
            <person name="Detter J.C."/>
            <person name="Han C."/>
            <person name="Larimer F."/>
            <person name="Land M."/>
            <person name="Hauser L."/>
            <person name="Markowitz V."/>
            <person name="Cheng J.-F."/>
            <person name="Hugenholtz P."/>
            <person name="Woyke T."/>
            <person name="Wu D."/>
            <person name="Spring S."/>
            <person name="Lang E."/>
            <person name="Kopitz M."/>
            <person name="Brambilla E."/>
            <person name="Klenk H.-P."/>
            <person name="Eisen J.A."/>
        </authorList>
    </citation>
    <scope>NUCLEOTIDE SEQUENCE [LARGE SCALE GENOMIC DNA]</scope>
    <source>
        <strain evidence="3">ATCC 23117 / DSM 6794 / NBRC 15988 / NCIMB 1366 / Sio-4</strain>
    </source>
</reference>
<dbReference type="InterPro" id="IPR041685">
    <property type="entry name" value="AAA_GajA/Old/RecF-like"/>
</dbReference>
<dbReference type="Proteomes" id="UP000006054">
    <property type="component" value="Chromosome"/>
</dbReference>
<evidence type="ECO:0000259" key="1">
    <source>
        <dbReference type="Pfam" id="PF13175"/>
    </source>
</evidence>
<feature type="domain" description="Endonuclease GajA/Old nuclease/RecF-like AAA" evidence="1">
    <location>
        <begin position="1"/>
        <end position="366"/>
    </location>
</feature>
<dbReference type="OrthoDB" id="9792800at2"/>
<proteinExistence type="predicted"/>
<dbReference type="KEGG" id="fli:Fleli_0268"/>
<dbReference type="EMBL" id="CP003345">
    <property type="protein sequence ID" value="AFM02757.1"/>
    <property type="molecule type" value="Genomic_DNA"/>
</dbReference>
<dbReference type="GO" id="GO:0000731">
    <property type="term" value="P:DNA synthesis involved in DNA repair"/>
    <property type="evidence" value="ECO:0007669"/>
    <property type="project" value="TreeGrafter"/>
</dbReference>
<dbReference type="PATRIC" id="fig|880071.3.peg.256"/>
<evidence type="ECO:0000313" key="2">
    <source>
        <dbReference type="EMBL" id="AFM02757.1"/>
    </source>
</evidence>
<dbReference type="AlphaFoldDB" id="I4AFM2"/>
<sequence length="646" mass="74840">MIIGLSIKYFKTYSATNYIPLSNGQTFNGIVGNNGIGKSSVLEALDCLFNNGHFNFNTTVRKSGEETTNPHIVPVFLIKKDLNIIASDNIEIAQIYSDFIWDIKEEDILAQNREHLTLLSRQLEILERDNLKKDYYILPIGINHNKEVDLSFFNVKPLAEVLGENIGAGKKIEQIRLKDIFKDLLEDILTYYEYIYIPNDIDPATFTNLENQHIQALMGKTLIDVIAKCVPRKEITKINANLNKFLKELEDVLLEYSFRTSSDRQLMIRKANVYNLIIEDFFRTRKLHKLSGKHWLDVSLLSSGEKQKAIIDLTQHFLNKYREDSNNIILAIDEPESSLHMSACYEQFNSLFNISEMCSQLLFSTHWYGFIPTISNGNVTVITKDDKNKHCFDLISVSNYREEIKQDIESTKGSLPYDIRLKSLNDFIQSIITSILSNEPFNWLLCEGSSEKKYFEYYFKEEIKNKKLRIIPVGGATQIKRIYENLLVTYKDFKKDVKGTVVLLMDTDISLVEFETNNNNHEHLKCFRIVNDDKKNETTLVDVHKTPKAPKTEIEDVLCGKTFFEALKKFAGDDDIDNFISTIQEDNITTESVYYSLDISPKKQQALSEIFKKQNFKFQFSEKYIESISEDHIIPKWITELKEMIN</sequence>
<organism evidence="2 3">
    <name type="scientific">Bernardetia litoralis (strain ATCC 23117 / DSM 6794 / NBRC 15988 / NCIMB 1366 / Fx l1 / Sio-4)</name>
    <name type="common">Flexibacter litoralis</name>
    <dbReference type="NCBI Taxonomy" id="880071"/>
    <lineage>
        <taxon>Bacteria</taxon>
        <taxon>Pseudomonadati</taxon>
        <taxon>Bacteroidota</taxon>
        <taxon>Cytophagia</taxon>
        <taxon>Cytophagales</taxon>
        <taxon>Bernardetiaceae</taxon>
        <taxon>Bernardetia</taxon>
    </lineage>
</organism>
<dbReference type="InterPro" id="IPR027417">
    <property type="entry name" value="P-loop_NTPase"/>
</dbReference>